<dbReference type="PANTHER" id="PTHR11129:SF1">
    <property type="entry name" value="PROTEIN FARNESYLTRANSFERASE_GERANYLGERANYLTRANSFERASE TYPE-1 SUBUNIT ALPHA"/>
    <property type="match status" value="1"/>
</dbReference>
<evidence type="ECO:0000256" key="4">
    <source>
        <dbReference type="ARBA" id="ARBA00012702"/>
    </source>
</evidence>
<keyword evidence="6" id="KW-0808">Transferase</keyword>
<protein>
    <recommendedName>
        <fullName evidence="9">Protein farnesyltransferase/geranylgeranyltransferase type-1 subunit alpha</fullName>
        <ecNumber evidence="4">2.5.1.58</ecNumber>
        <ecNumber evidence="3">2.5.1.59</ecNumber>
    </recommendedName>
    <alternativeName>
        <fullName evidence="12">CAAX farnesyltransferase subunit alpha</fullName>
    </alternativeName>
    <alternativeName>
        <fullName evidence="11">FTase-alpha</fullName>
    </alternativeName>
    <alternativeName>
        <fullName evidence="10">Ras proteins prenyltransferase subunit alpha</fullName>
    </alternativeName>
    <alternativeName>
        <fullName evidence="13">Type I protein geranyl-geranyltransferase subunit alpha</fullName>
    </alternativeName>
</protein>
<comment type="caution">
    <text evidence="15">The sequence shown here is derived from an EMBL/GenBank/DDBJ whole genome shotgun (WGS) entry which is preliminary data.</text>
</comment>
<evidence type="ECO:0000256" key="9">
    <source>
        <dbReference type="ARBA" id="ARBA00040965"/>
    </source>
</evidence>
<keyword evidence="14" id="KW-1133">Transmembrane helix</keyword>
<proteinExistence type="inferred from homology"/>
<keyword evidence="8" id="KW-0460">Magnesium</keyword>
<keyword evidence="7" id="KW-0677">Repeat</keyword>
<keyword evidence="5" id="KW-0637">Prenyltransferase</keyword>
<accession>A0ABQ8DFJ8</accession>
<organism evidence="15 16">
    <name type="scientific">Brassica napus</name>
    <name type="common">Rape</name>
    <dbReference type="NCBI Taxonomy" id="3708"/>
    <lineage>
        <taxon>Eukaryota</taxon>
        <taxon>Viridiplantae</taxon>
        <taxon>Streptophyta</taxon>
        <taxon>Embryophyta</taxon>
        <taxon>Tracheophyta</taxon>
        <taxon>Spermatophyta</taxon>
        <taxon>Magnoliopsida</taxon>
        <taxon>eudicotyledons</taxon>
        <taxon>Gunneridae</taxon>
        <taxon>Pentapetalae</taxon>
        <taxon>rosids</taxon>
        <taxon>malvids</taxon>
        <taxon>Brassicales</taxon>
        <taxon>Brassicaceae</taxon>
        <taxon>Brassiceae</taxon>
        <taxon>Brassica</taxon>
    </lineage>
</organism>
<dbReference type="EC" id="2.5.1.59" evidence="3"/>
<dbReference type="EC" id="2.5.1.58" evidence="4"/>
<evidence type="ECO:0000256" key="13">
    <source>
        <dbReference type="ARBA" id="ARBA00043219"/>
    </source>
</evidence>
<dbReference type="Gene3D" id="1.25.40.120">
    <property type="entry name" value="Protein prenylyltransferase"/>
    <property type="match status" value="1"/>
</dbReference>
<evidence type="ECO:0000256" key="3">
    <source>
        <dbReference type="ARBA" id="ARBA00012700"/>
    </source>
</evidence>
<evidence type="ECO:0000256" key="14">
    <source>
        <dbReference type="SAM" id="Phobius"/>
    </source>
</evidence>
<keyword evidence="14" id="KW-0472">Membrane</keyword>
<comment type="cofactor">
    <cofactor evidence="1">
        <name>Mg(2+)</name>
        <dbReference type="ChEBI" id="CHEBI:18420"/>
    </cofactor>
</comment>
<keyword evidence="14" id="KW-0812">Transmembrane</keyword>
<comment type="similarity">
    <text evidence="2">Belongs to the protein prenyltransferase subunit alpha family.</text>
</comment>
<dbReference type="PROSITE" id="PS51147">
    <property type="entry name" value="PFTA"/>
    <property type="match status" value="1"/>
</dbReference>
<evidence type="ECO:0000313" key="15">
    <source>
        <dbReference type="EMBL" id="KAH0927948.1"/>
    </source>
</evidence>
<feature type="non-terminal residue" evidence="15">
    <location>
        <position position="1"/>
    </location>
</feature>
<evidence type="ECO:0000256" key="6">
    <source>
        <dbReference type="ARBA" id="ARBA00022679"/>
    </source>
</evidence>
<dbReference type="Proteomes" id="UP000824890">
    <property type="component" value="Unassembled WGS sequence"/>
</dbReference>
<name>A0ABQ8DFJ8_BRANA</name>
<evidence type="ECO:0000256" key="11">
    <source>
        <dbReference type="ARBA" id="ARBA00042436"/>
    </source>
</evidence>
<feature type="transmembrane region" description="Helical" evidence="14">
    <location>
        <begin position="200"/>
        <end position="227"/>
    </location>
</feature>
<evidence type="ECO:0000256" key="5">
    <source>
        <dbReference type="ARBA" id="ARBA00022602"/>
    </source>
</evidence>
<evidence type="ECO:0000256" key="7">
    <source>
        <dbReference type="ARBA" id="ARBA00022737"/>
    </source>
</evidence>
<dbReference type="EMBL" id="JAGKQM010000005">
    <property type="protein sequence ID" value="KAH0927948.1"/>
    <property type="molecule type" value="Genomic_DNA"/>
</dbReference>
<evidence type="ECO:0000256" key="12">
    <source>
        <dbReference type="ARBA" id="ARBA00043086"/>
    </source>
</evidence>
<evidence type="ECO:0000256" key="1">
    <source>
        <dbReference type="ARBA" id="ARBA00001946"/>
    </source>
</evidence>
<evidence type="ECO:0000256" key="8">
    <source>
        <dbReference type="ARBA" id="ARBA00022842"/>
    </source>
</evidence>
<keyword evidence="16" id="KW-1185">Reference proteome</keyword>
<evidence type="ECO:0000313" key="16">
    <source>
        <dbReference type="Proteomes" id="UP000824890"/>
    </source>
</evidence>
<evidence type="ECO:0000256" key="10">
    <source>
        <dbReference type="ARBA" id="ARBA00041392"/>
    </source>
</evidence>
<dbReference type="SUPFAM" id="SSF48439">
    <property type="entry name" value="Protein prenylyltransferase"/>
    <property type="match status" value="1"/>
</dbReference>
<dbReference type="PANTHER" id="PTHR11129">
    <property type="entry name" value="PROTEIN FARNESYLTRANSFERASE ALPHA SUBUNIT/RAB GERANYLGERANYL TRANSFERASE ALPHA SUBUNIT"/>
    <property type="match status" value="1"/>
</dbReference>
<dbReference type="Pfam" id="PF01239">
    <property type="entry name" value="PPTA"/>
    <property type="match status" value="1"/>
</dbReference>
<gene>
    <name evidence="15" type="ORF">HID58_020204</name>
</gene>
<evidence type="ECO:0000256" key="2">
    <source>
        <dbReference type="ARBA" id="ARBA00006734"/>
    </source>
</evidence>
<dbReference type="InterPro" id="IPR002088">
    <property type="entry name" value="Prenyl_trans_a"/>
</dbReference>
<sequence>LRIKKEKSLIRGILSSPLPHFPSIASQSFRRHGVDSDATVPLSERPEWSDVVPLSQDDGPNPVVPIAYKEDFRETMDYFRAIYRSDERSPRTLRLTEEALRLNSGNYTVWHFRRLVLEELDHDLYEELKFIESIAEDNSKNYKLCLLLEVRLIALDCNGETCRVDEAGLNGSPSLFWTVSWSNSSEEATPRFSSARRPTISATLTPTTTLVIFITMIFAIVLIIMIFF</sequence>
<reference evidence="15 16" key="1">
    <citation type="submission" date="2021-05" db="EMBL/GenBank/DDBJ databases">
        <title>Genome Assembly of Synthetic Allotetraploid Brassica napus Reveals Homoeologous Exchanges between Subgenomes.</title>
        <authorList>
            <person name="Davis J.T."/>
        </authorList>
    </citation>
    <scope>NUCLEOTIDE SEQUENCE [LARGE SCALE GENOMIC DNA]</scope>
    <source>
        <strain evidence="16">cv. Da-Ae</strain>
        <tissue evidence="15">Seedling</tissue>
    </source>
</reference>